<protein>
    <submittedName>
        <fullName evidence="2">Lipoyl synthase (LS) (Lipoate synthase) (Lipoic acid synthase) (Sulfur insertion protein LipA))</fullName>
        <ecNumber evidence="2">2.8.1.8</ecNumber>
    </submittedName>
</protein>
<keyword evidence="2" id="KW-0808">Transferase</keyword>
<dbReference type="EC" id="2.8.1.8" evidence="2"/>
<organism evidence="2">
    <name type="scientific">Ganoderma boninense</name>
    <dbReference type="NCBI Taxonomy" id="34458"/>
    <lineage>
        <taxon>Eukaryota</taxon>
        <taxon>Fungi</taxon>
        <taxon>Dikarya</taxon>
        <taxon>Basidiomycota</taxon>
        <taxon>Agaricomycotina</taxon>
        <taxon>Agaricomycetes</taxon>
        <taxon>Polyporales</taxon>
        <taxon>Polyporaceae</taxon>
        <taxon>Ganoderma</taxon>
    </lineage>
</organism>
<evidence type="ECO:0000256" key="1">
    <source>
        <dbReference type="SAM" id="MobiDB-lite"/>
    </source>
</evidence>
<gene>
    <name evidence="2" type="primary">V5VBJ6</name>
</gene>
<dbReference type="GO" id="GO:0016992">
    <property type="term" value="F:lipoate synthase activity"/>
    <property type="evidence" value="ECO:0007669"/>
    <property type="project" value="UniProtKB-EC"/>
</dbReference>
<evidence type="ECO:0000313" key="2">
    <source>
        <dbReference type="EMBL" id="VWP00843.1"/>
    </source>
</evidence>
<name>A0A5K1K4Y4_9APHY</name>
<proteinExistence type="predicted"/>
<accession>A0A5K1K4Y4</accession>
<sequence length="876" mass="98771">MALRPSHPYRSFWFENQCFTVVNPSPVDFLPGIRVGDPDQSYTSKDLRKAVWAINKGPEMAYMLRSSHTDSSLLARLSCDPRNPPIVTTENKHFALRQDVLGTWKDLEQNLYAVSEMLLSHISKIPEAKFAFDAFWPLPRDCGYQKDHTTFPSARYAVLRSRDAFFLLASKCSLAIALFQYRFPAEDPPAWISVLMDQGVPAPWIDELRASPMADLSSGIRVGAFIDPLPGPASTVWMNHVPCMIAANLPIYIPWPTLEGKLHTSLCAQIVHDYPCLAQYLPILEEALVVPSFADPKAFRPFFRWTDIVDEPCLVPIASLSPAALDEELSRLPHGPDQRPGETYEQFFNRREAEGRRRMETETPKSRASRLERTAKAALYPCPTRPTTTFLWIEVGQTNHSSVPWYLLESDYRKAIGFKAAADMWEMYPNSHKRYDPWHDEWDICSRLTDEPVLDGDPGDPDDDNYGFPIPVSSQGTSQNALLLPSLATISNSFHADLQRFYGGEEFAGHLFVAEGFEQVAFYRYGVIFSAPPTSRPPPEYSAFNHSKIQKYFGVLSTDLAGRCVPALSAFLSVALDLSRSSTISSAVFDLDSGCSQHLMREGWPHPTLRLKAWTLSGVEYYRIRYTAEPDCWFDVIVDSTTAIELLRRQDIHSRPSAIGLMAQKGVPFHTLYSPDHRDTFSPQPSPFGDALGWRRRGFTATRHDYGQYIAQAYEVLRQPRGRAAVLHGGIVWRLALEILGSDAVGRAVTGPSEDIFHFGQDFQPRQGDLLYDDSLSPSEINIICGVYKLPGSGSSVELLSWWPRPNVFDTSGLAFGYWTPWCENWFQRRLERIKAGTAGPLSAKEWRTTLMFWKGVFPLRIAMSEKTAAYLSGIC</sequence>
<reference evidence="2" key="1">
    <citation type="submission" date="2019-10" db="EMBL/GenBank/DDBJ databases">
        <authorList>
            <person name="Nor Muhammad N."/>
        </authorList>
    </citation>
    <scope>NUCLEOTIDE SEQUENCE</scope>
</reference>
<dbReference type="AlphaFoldDB" id="A0A5K1K4Y4"/>
<dbReference type="EMBL" id="LR728867">
    <property type="protein sequence ID" value="VWP00843.1"/>
    <property type="molecule type" value="Genomic_DNA"/>
</dbReference>
<feature type="region of interest" description="Disordered" evidence="1">
    <location>
        <begin position="350"/>
        <end position="371"/>
    </location>
</feature>